<dbReference type="InterPro" id="IPR000182">
    <property type="entry name" value="GNAT_dom"/>
</dbReference>
<comment type="caution">
    <text evidence="2">The sequence shown here is derived from an EMBL/GenBank/DDBJ whole genome shotgun (WGS) entry which is preliminary data.</text>
</comment>
<dbReference type="PANTHER" id="PTHR43441">
    <property type="entry name" value="RIBOSOMAL-PROTEIN-SERINE ACETYLTRANSFERASE"/>
    <property type="match status" value="1"/>
</dbReference>
<dbReference type="Gene3D" id="3.40.630.30">
    <property type="match status" value="1"/>
</dbReference>
<dbReference type="GO" id="GO:0005737">
    <property type="term" value="C:cytoplasm"/>
    <property type="evidence" value="ECO:0007669"/>
    <property type="project" value="TreeGrafter"/>
</dbReference>
<dbReference type="PROSITE" id="PS51186">
    <property type="entry name" value="GNAT"/>
    <property type="match status" value="1"/>
</dbReference>
<dbReference type="Pfam" id="PF13302">
    <property type="entry name" value="Acetyltransf_3"/>
    <property type="match status" value="1"/>
</dbReference>
<keyword evidence="2" id="KW-0808">Transferase</keyword>
<dbReference type="PANTHER" id="PTHR43441:SF11">
    <property type="entry name" value="RIBOSOMAL-PROTEIN-SERINE ACETYLTRANSFERASE"/>
    <property type="match status" value="1"/>
</dbReference>
<dbReference type="EMBL" id="JACHXD010000012">
    <property type="protein sequence ID" value="MBB3120989.1"/>
    <property type="molecule type" value="Genomic_DNA"/>
</dbReference>
<dbReference type="GO" id="GO:0008999">
    <property type="term" value="F:protein-N-terminal-alanine acetyltransferase activity"/>
    <property type="evidence" value="ECO:0007669"/>
    <property type="project" value="TreeGrafter"/>
</dbReference>
<accession>A0A7W5BD40</accession>
<dbReference type="RefSeq" id="WP_183442728.1">
    <property type="nucleotide sequence ID" value="NZ_JACHXD010000012.1"/>
</dbReference>
<dbReference type="AlphaFoldDB" id="A0A7W5BD40"/>
<dbReference type="InterPro" id="IPR051908">
    <property type="entry name" value="Ribosomal_N-acetyltransferase"/>
</dbReference>
<dbReference type="Proteomes" id="UP000541535">
    <property type="component" value="Unassembled WGS sequence"/>
</dbReference>
<proteinExistence type="predicted"/>
<dbReference type="GO" id="GO:1990189">
    <property type="term" value="F:protein N-terminal-serine acetyltransferase activity"/>
    <property type="evidence" value="ECO:0007669"/>
    <property type="project" value="TreeGrafter"/>
</dbReference>
<dbReference type="SUPFAM" id="SSF55729">
    <property type="entry name" value="Acyl-CoA N-acyltransferases (Nat)"/>
    <property type="match status" value="1"/>
</dbReference>
<keyword evidence="3" id="KW-1185">Reference proteome</keyword>
<evidence type="ECO:0000313" key="2">
    <source>
        <dbReference type="EMBL" id="MBB3120989.1"/>
    </source>
</evidence>
<organism evidence="2 3">
    <name type="scientific">Pseudoduganella violacea</name>
    <dbReference type="NCBI Taxonomy" id="1715466"/>
    <lineage>
        <taxon>Bacteria</taxon>
        <taxon>Pseudomonadati</taxon>
        <taxon>Pseudomonadota</taxon>
        <taxon>Betaproteobacteria</taxon>
        <taxon>Burkholderiales</taxon>
        <taxon>Oxalobacteraceae</taxon>
        <taxon>Telluria group</taxon>
        <taxon>Pseudoduganella</taxon>
    </lineage>
</organism>
<evidence type="ECO:0000259" key="1">
    <source>
        <dbReference type="PROSITE" id="PS51186"/>
    </source>
</evidence>
<reference evidence="2 3" key="1">
    <citation type="submission" date="2020-08" db="EMBL/GenBank/DDBJ databases">
        <title>Genomic Encyclopedia of Type Strains, Phase III (KMG-III): the genomes of soil and plant-associated and newly described type strains.</title>
        <authorList>
            <person name="Whitman W."/>
        </authorList>
    </citation>
    <scope>NUCLEOTIDE SEQUENCE [LARGE SCALE GENOMIC DNA]</scope>
    <source>
        <strain evidence="2 3">CECT 8897</strain>
    </source>
</reference>
<protein>
    <submittedName>
        <fullName evidence="2">RimJ/RimL family protein N-acetyltransferase</fullName>
    </submittedName>
</protein>
<name>A0A7W5BD40_9BURK</name>
<sequence length="186" mass="20807">MTRPPTFPARLATARLVLRRYRQDDAAQLLQMVEEERRRLAEVLVDPVFKLQGVDNAAGLVAFLAKEWQGGRRFIISLWDRSGSLAGECYVGGVVDGEIEVGIFLRQRYERCGLAEEALNACIQAVHARWPHARLNYRCDTDNVRSCALALRCGFQRQSTTAGGRRRRDGSMADVVLYSLAPPAAE</sequence>
<feature type="domain" description="N-acetyltransferase" evidence="1">
    <location>
        <begin position="16"/>
        <end position="182"/>
    </location>
</feature>
<dbReference type="InterPro" id="IPR016181">
    <property type="entry name" value="Acyl_CoA_acyltransferase"/>
</dbReference>
<gene>
    <name evidence="2" type="ORF">FHS03_004062</name>
</gene>
<evidence type="ECO:0000313" key="3">
    <source>
        <dbReference type="Proteomes" id="UP000541535"/>
    </source>
</evidence>